<organism evidence="2">
    <name type="scientific">Arion vulgaris</name>
    <dbReference type="NCBI Taxonomy" id="1028688"/>
    <lineage>
        <taxon>Eukaryota</taxon>
        <taxon>Metazoa</taxon>
        <taxon>Spiralia</taxon>
        <taxon>Lophotrochozoa</taxon>
        <taxon>Mollusca</taxon>
        <taxon>Gastropoda</taxon>
        <taxon>Heterobranchia</taxon>
        <taxon>Euthyneura</taxon>
        <taxon>Panpulmonata</taxon>
        <taxon>Eupulmonata</taxon>
        <taxon>Stylommatophora</taxon>
        <taxon>Helicina</taxon>
        <taxon>Arionoidea</taxon>
        <taxon>Arionidae</taxon>
        <taxon>Arion</taxon>
    </lineage>
</organism>
<dbReference type="EMBL" id="HACG01006358">
    <property type="protein sequence ID" value="CEK53223.1"/>
    <property type="molecule type" value="Transcribed_RNA"/>
</dbReference>
<dbReference type="Pfam" id="PF11669">
    <property type="entry name" value="WBP-1"/>
    <property type="match status" value="1"/>
</dbReference>
<keyword evidence="1" id="KW-0812">Transmembrane</keyword>
<feature type="non-terminal residue" evidence="2">
    <location>
        <position position="1"/>
    </location>
</feature>
<sequence length="174" mass="19696">HRHLSSCHSRITIVLSNMENFILGIFGLLLIYTPFVSAYINCGFHICYGSDAYCCHLDDGTTGCCWETYVYELWWFWLIWIVVFFLILACGLACWRRRRARYRYVVMANSEYPSYGTVVATNTTSTVYSAQPVYGAQPLYNPPYGSATTAYPNAPVAPPSYETAEATKPPAYSN</sequence>
<reference evidence="2" key="1">
    <citation type="submission" date="2014-12" db="EMBL/GenBank/DDBJ databases">
        <title>Insight into the proteome of Arion vulgaris.</title>
        <authorList>
            <person name="Aradska J."/>
            <person name="Bulat T."/>
            <person name="Smidak R."/>
            <person name="Sarate P."/>
            <person name="Gangsoo J."/>
            <person name="Sialana F."/>
            <person name="Bilban M."/>
            <person name="Lubec G."/>
        </authorList>
    </citation>
    <scope>NUCLEOTIDE SEQUENCE</scope>
    <source>
        <tissue evidence="2">Skin</tissue>
    </source>
</reference>
<keyword evidence="1" id="KW-0472">Membrane</keyword>
<evidence type="ECO:0008006" key="3">
    <source>
        <dbReference type="Google" id="ProtNLM"/>
    </source>
</evidence>
<proteinExistence type="predicted"/>
<dbReference type="InterPro" id="IPR021684">
    <property type="entry name" value="WBP1-like"/>
</dbReference>
<protein>
    <recommendedName>
        <fullName evidence="3">Vesicular, overexpressed in cancer, prosurvival protein 1</fullName>
    </recommendedName>
</protein>
<evidence type="ECO:0000256" key="1">
    <source>
        <dbReference type="SAM" id="Phobius"/>
    </source>
</evidence>
<feature type="transmembrane region" description="Helical" evidence="1">
    <location>
        <begin position="21"/>
        <end position="40"/>
    </location>
</feature>
<accession>A0A0B6YAT8</accession>
<name>A0A0B6YAT8_9EUPU</name>
<feature type="transmembrane region" description="Helical" evidence="1">
    <location>
        <begin position="74"/>
        <end position="95"/>
    </location>
</feature>
<gene>
    <name evidence="2" type="primary">ORF19498</name>
</gene>
<dbReference type="AlphaFoldDB" id="A0A0B6YAT8"/>
<evidence type="ECO:0000313" key="2">
    <source>
        <dbReference type="EMBL" id="CEK53223.1"/>
    </source>
</evidence>
<keyword evidence="1" id="KW-1133">Transmembrane helix</keyword>